<name>A0ABN1WGW4_9ACTN</name>
<keyword evidence="2" id="KW-1185">Reference proteome</keyword>
<evidence type="ECO:0008006" key="3">
    <source>
        <dbReference type="Google" id="ProtNLM"/>
    </source>
</evidence>
<dbReference type="Pfam" id="PF13602">
    <property type="entry name" value="ADH_zinc_N_2"/>
    <property type="match status" value="1"/>
</dbReference>
<organism evidence="1 2">
    <name type="scientific">Streptomyces javensis</name>
    <dbReference type="NCBI Taxonomy" id="114698"/>
    <lineage>
        <taxon>Bacteria</taxon>
        <taxon>Bacillati</taxon>
        <taxon>Actinomycetota</taxon>
        <taxon>Actinomycetes</taxon>
        <taxon>Kitasatosporales</taxon>
        <taxon>Streptomycetaceae</taxon>
        <taxon>Streptomyces</taxon>
        <taxon>Streptomyces violaceusniger group</taxon>
    </lineage>
</organism>
<dbReference type="Proteomes" id="UP001500282">
    <property type="component" value="Unassembled WGS sequence"/>
</dbReference>
<evidence type="ECO:0000313" key="2">
    <source>
        <dbReference type="Proteomes" id="UP001500282"/>
    </source>
</evidence>
<proteinExistence type="predicted"/>
<evidence type="ECO:0000313" key="1">
    <source>
        <dbReference type="EMBL" id="GAA1246506.1"/>
    </source>
</evidence>
<reference evidence="1 2" key="1">
    <citation type="journal article" date="2019" name="Int. J. Syst. Evol. Microbiol.">
        <title>The Global Catalogue of Microorganisms (GCM) 10K type strain sequencing project: providing services to taxonomists for standard genome sequencing and annotation.</title>
        <authorList>
            <consortium name="The Broad Institute Genomics Platform"/>
            <consortium name="The Broad Institute Genome Sequencing Center for Infectious Disease"/>
            <person name="Wu L."/>
            <person name="Ma J."/>
        </authorList>
    </citation>
    <scope>NUCLEOTIDE SEQUENCE [LARGE SCALE GENOMIC DNA]</scope>
    <source>
        <strain evidence="1 2">JCM 11448</strain>
    </source>
</reference>
<comment type="caution">
    <text evidence="1">The sequence shown here is derived from an EMBL/GenBank/DDBJ whole genome shotgun (WGS) entry which is preliminary data.</text>
</comment>
<dbReference type="EMBL" id="BAAAIH010000001">
    <property type="protein sequence ID" value="GAA1246506.1"/>
    <property type="molecule type" value="Genomic_DNA"/>
</dbReference>
<dbReference type="Gene3D" id="3.90.180.10">
    <property type="entry name" value="Medium-chain alcohol dehydrogenases, catalytic domain"/>
    <property type="match status" value="1"/>
</dbReference>
<gene>
    <name evidence="1" type="ORF">GCM10009579_00030</name>
</gene>
<sequence length="138" mass="14416">MAVASADDEAYVSALGVQHVLPRDEPRRLVEAVRKIAPNGVDRAFDAALVGAPLLGAVRDGGGFLSAVEAVAPAPERGITVTGVHAKPNTTQLTDLVRRVAAGELTTRIADVLPIEHGAEAHRRLEAGGLRGKLVLTY</sequence>
<accession>A0ABN1WGW4</accession>
<dbReference type="Gene3D" id="3.40.50.720">
    <property type="entry name" value="NAD(P)-binding Rossmann-like Domain"/>
    <property type="match status" value="1"/>
</dbReference>
<protein>
    <recommendedName>
        <fullName evidence="3">Alcohol dehydrogenase</fullName>
    </recommendedName>
</protein>